<dbReference type="Gene3D" id="3.30.565.10">
    <property type="entry name" value="Histidine kinase-like ATPase, C-terminal domain"/>
    <property type="match status" value="1"/>
</dbReference>
<feature type="domain" description="HAMP" evidence="15">
    <location>
        <begin position="201"/>
        <end position="254"/>
    </location>
</feature>
<dbReference type="Pfam" id="PF00672">
    <property type="entry name" value="HAMP"/>
    <property type="match status" value="1"/>
</dbReference>
<dbReference type="InterPro" id="IPR003661">
    <property type="entry name" value="HisK_dim/P_dom"/>
</dbReference>
<comment type="catalytic activity">
    <reaction evidence="1">
        <text>ATP + protein L-histidine = ADP + protein N-phospho-L-histidine.</text>
        <dbReference type="EC" id="2.7.13.3"/>
    </reaction>
</comment>
<evidence type="ECO:0000256" key="8">
    <source>
        <dbReference type="ARBA" id="ARBA00022840"/>
    </source>
</evidence>
<dbReference type="Gene3D" id="3.30.450.20">
    <property type="entry name" value="PAS domain"/>
    <property type="match status" value="1"/>
</dbReference>
<dbReference type="Gene3D" id="3.40.50.2300">
    <property type="match status" value="1"/>
</dbReference>
<dbReference type="SMART" id="SM00091">
    <property type="entry name" value="PAS"/>
    <property type="match status" value="1"/>
</dbReference>
<dbReference type="InterPro" id="IPR035965">
    <property type="entry name" value="PAS-like_dom_sf"/>
</dbReference>
<sequence length="758" mass="84771">MYMQLLKDMSIRKKLVAIIMLTSIISLSAASVGFISIDIISSKRSVIRKISTLARTIGINSKAAVIFKDQNSAAETLSALSSEPDIIYACITDTNGNLFTEYVFKNQEKEKTDSGQYLKFDKFLALNSQWSSYMGASYMFYKKHLCMIVPIYFEKESPGGIYLCTNLASLYSGILWNIVFCISILCGCAVLAYFISVKLQKTISDPVLELSRIMKKVSAEKDYSVRVEPHYPDELGILFEGFNNMLAQIQERDDALMFTHYAVDHMGDMAFWIDSEGLIIYVNNAACIFLGYTSDELVSKDTSIVNPNSNPDTWRAHWNDLIDEQAVTMETILTAETGDTFPVETNLNYVRFKGKEYCCAFVRDITNRKRIEAQLHQAQKMEAIGTLVGGVAHDLNNILGGLVGYPELLLFDMPPEGPLVKPLVQILKSGEKAAAIVQDLLTLARRGVAVEEVVNLNEIIDEYLKTPEYEKMIQYHSGIKFKLNLEPDILNIRGSFFHISKALMNLISNGCESIKGNGEVFITTQNLHLDLPYVGFQNIPEGDYVVLSVSDTGIGICVEDRSKIFEPFYTKKKMGRSGTGLGMTVVRGTVEDHKAFIDIMDRKGGGTRFDIYFPVTREPTKANIKDFSYDAYRGSEKILVVDDVEEQRDVASNLLGYLGYTVETVPSGEKAIEYLKNKTADIILLDMIMAPGIDGMETCRIILGHNPKQKIIICSGFSETIRVKQALKTGACAYVKKPYRIKEIAAAVREALDRKPDI</sequence>
<comment type="subcellular location">
    <subcellularLocation>
        <location evidence="2">Membrane</location>
    </subcellularLocation>
</comment>
<dbReference type="PROSITE" id="PS50110">
    <property type="entry name" value="RESPONSE_REGULATORY"/>
    <property type="match status" value="1"/>
</dbReference>
<dbReference type="Pfam" id="PF02518">
    <property type="entry name" value="HATPase_c"/>
    <property type="match status" value="1"/>
</dbReference>
<evidence type="ECO:0000259" key="13">
    <source>
        <dbReference type="PROSITE" id="PS50110"/>
    </source>
</evidence>
<dbReference type="AlphaFoldDB" id="E1YJ10"/>
<evidence type="ECO:0000256" key="2">
    <source>
        <dbReference type="ARBA" id="ARBA00004370"/>
    </source>
</evidence>
<dbReference type="SUPFAM" id="SSF52172">
    <property type="entry name" value="CheY-like"/>
    <property type="match status" value="1"/>
</dbReference>
<feature type="transmembrane region" description="Helical" evidence="11">
    <location>
        <begin position="174"/>
        <end position="195"/>
    </location>
</feature>
<dbReference type="Gene3D" id="1.10.287.130">
    <property type="match status" value="1"/>
</dbReference>
<keyword evidence="11" id="KW-0812">Transmembrane</keyword>
<dbReference type="CDD" id="cd00156">
    <property type="entry name" value="REC"/>
    <property type="match status" value="1"/>
</dbReference>
<evidence type="ECO:0000256" key="3">
    <source>
        <dbReference type="ARBA" id="ARBA00012438"/>
    </source>
</evidence>
<dbReference type="EC" id="2.7.13.3" evidence="3"/>
<keyword evidence="6" id="KW-0547">Nucleotide-binding</keyword>
<dbReference type="Gene3D" id="6.10.340.10">
    <property type="match status" value="1"/>
</dbReference>
<dbReference type="PANTHER" id="PTHR43065">
    <property type="entry name" value="SENSOR HISTIDINE KINASE"/>
    <property type="match status" value="1"/>
</dbReference>
<dbReference type="PANTHER" id="PTHR43065:SF46">
    <property type="entry name" value="C4-DICARBOXYLATE TRANSPORT SENSOR PROTEIN DCTB"/>
    <property type="match status" value="1"/>
</dbReference>
<evidence type="ECO:0000256" key="6">
    <source>
        <dbReference type="ARBA" id="ARBA00022741"/>
    </source>
</evidence>
<dbReference type="InterPro" id="IPR036097">
    <property type="entry name" value="HisK_dim/P_sf"/>
</dbReference>
<dbReference type="CDD" id="cd00130">
    <property type="entry name" value="PAS"/>
    <property type="match status" value="1"/>
</dbReference>
<dbReference type="SMART" id="SM00388">
    <property type="entry name" value="HisKA"/>
    <property type="match status" value="1"/>
</dbReference>
<dbReference type="InterPro" id="IPR011006">
    <property type="entry name" value="CheY-like_superfamily"/>
</dbReference>
<dbReference type="Pfam" id="PF17152">
    <property type="entry name" value="CHASE8"/>
    <property type="match status" value="1"/>
</dbReference>
<evidence type="ECO:0000256" key="7">
    <source>
        <dbReference type="ARBA" id="ARBA00022777"/>
    </source>
</evidence>
<dbReference type="PROSITE" id="PS50885">
    <property type="entry name" value="HAMP"/>
    <property type="match status" value="1"/>
</dbReference>
<keyword evidence="9" id="KW-0902">Two-component regulatory system</keyword>
<reference evidence="16" key="1">
    <citation type="journal article" date="2011" name="Environ. Microbiol.">
        <title>Genomic insights into the metabolic potential of the polycyclic aromatic hydrocarbon degrading sulfate-reducing Deltaproteobacterium N47.</title>
        <authorList>
            <person name="Bergmann F."/>
            <person name="Selesi D."/>
            <person name="Weinmaier T."/>
            <person name="Tischler P."/>
            <person name="Rattei T."/>
            <person name="Meckenstock R.U."/>
        </authorList>
    </citation>
    <scope>NUCLEOTIDE SEQUENCE</scope>
</reference>
<dbReference type="GO" id="GO:0006355">
    <property type="term" value="P:regulation of DNA-templated transcription"/>
    <property type="evidence" value="ECO:0007669"/>
    <property type="project" value="InterPro"/>
</dbReference>
<dbReference type="InterPro" id="IPR001789">
    <property type="entry name" value="Sig_transdc_resp-reg_receiver"/>
</dbReference>
<dbReference type="SMART" id="SM00387">
    <property type="entry name" value="HATPase_c"/>
    <property type="match status" value="1"/>
</dbReference>
<dbReference type="SUPFAM" id="SSF55785">
    <property type="entry name" value="PYP-like sensor domain (PAS domain)"/>
    <property type="match status" value="1"/>
</dbReference>
<protein>
    <recommendedName>
        <fullName evidence="3">histidine kinase</fullName>
        <ecNumber evidence="3">2.7.13.3</ecNumber>
    </recommendedName>
</protein>
<keyword evidence="5" id="KW-0808">Transferase</keyword>
<keyword evidence="8" id="KW-0067">ATP-binding</keyword>
<feature type="modified residue" description="4-aspartylphosphate" evidence="10">
    <location>
        <position position="686"/>
    </location>
</feature>
<keyword evidence="11" id="KW-0472">Membrane</keyword>
<dbReference type="GO" id="GO:0000155">
    <property type="term" value="F:phosphorelay sensor kinase activity"/>
    <property type="evidence" value="ECO:0007669"/>
    <property type="project" value="InterPro"/>
</dbReference>
<evidence type="ECO:0000313" key="16">
    <source>
        <dbReference type="EMBL" id="CBX31264.1"/>
    </source>
</evidence>
<feature type="domain" description="PAS" evidence="14">
    <location>
        <begin position="262"/>
        <end position="325"/>
    </location>
</feature>
<organism evidence="16">
    <name type="scientific">uncultured Desulfobacterium sp</name>
    <dbReference type="NCBI Taxonomy" id="201089"/>
    <lineage>
        <taxon>Bacteria</taxon>
        <taxon>Pseudomonadati</taxon>
        <taxon>Thermodesulfobacteriota</taxon>
        <taxon>Desulfobacteria</taxon>
        <taxon>Desulfobacterales</taxon>
        <taxon>Desulfobacteriaceae</taxon>
        <taxon>Desulfobacterium</taxon>
        <taxon>environmental samples</taxon>
    </lineage>
</organism>
<evidence type="ECO:0000256" key="4">
    <source>
        <dbReference type="ARBA" id="ARBA00022553"/>
    </source>
</evidence>
<dbReference type="Pfam" id="PF00989">
    <property type="entry name" value="PAS"/>
    <property type="match status" value="1"/>
</dbReference>
<evidence type="ECO:0000256" key="5">
    <source>
        <dbReference type="ARBA" id="ARBA00022679"/>
    </source>
</evidence>
<dbReference type="InterPro" id="IPR033417">
    <property type="entry name" value="CHASE8"/>
</dbReference>
<dbReference type="InterPro" id="IPR004358">
    <property type="entry name" value="Sig_transdc_His_kin-like_C"/>
</dbReference>
<dbReference type="InterPro" id="IPR036890">
    <property type="entry name" value="HATPase_C_sf"/>
</dbReference>
<dbReference type="CDD" id="cd00082">
    <property type="entry name" value="HisKA"/>
    <property type="match status" value="1"/>
</dbReference>
<keyword evidence="4 10" id="KW-0597">Phosphoprotein</keyword>
<feature type="domain" description="Histidine kinase" evidence="12">
    <location>
        <begin position="390"/>
        <end position="617"/>
    </location>
</feature>
<dbReference type="NCBIfam" id="TIGR00229">
    <property type="entry name" value="sensory_box"/>
    <property type="match status" value="1"/>
</dbReference>
<proteinExistence type="predicted"/>
<keyword evidence="11" id="KW-1133">Transmembrane helix</keyword>
<dbReference type="SUPFAM" id="SSF47384">
    <property type="entry name" value="Homodimeric domain of signal transducing histidine kinase"/>
    <property type="match status" value="1"/>
</dbReference>
<dbReference type="EMBL" id="FR695877">
    <property type="protein sequence ID" value="CBX31264.1"/>
    <property type="molecule type" value="Genomic_DNA"/>
</dbReference>
<evidence type="ECO:0000259" key="14">
    <source>
        <dbReference type="PROSITE" id="PS50112"/>
    </source>
</evidence>
<dbReference type="PROSITE" id="PS50112">
    <property type="entry name" value="PAS"/>
    <property type="match status" value="1"/>
</dbReference>
<dbReference type="SUPFAM" id="SSF158472">
    <property type="entry name" value="HAMP domain-like"/>
    <property type="match status" value="1"/>
</dbReference>
<evidence type="ECO:0000256" key="1">
    <source>
        <dbReference type="ARBA" id="ARBA00000085"/>
    </source>
</evidence>
<dbReference type="SUPFAM" id="SSF55874">
    <property type="entry name" value="ATPase domain of HSP90 chaperone/DNA topoisomerase II/histidine kinase"/>
    <property type="match status" value="1"/>
</dbReference>
<dbReference type="InterPro" id="IPR013767">
    <property type="entry name" value="PAS_fold"/>
</dbReference>
<evidence type="ECO:0000259" key="15">
    <source>
        <dbReference type="PROSITE" id="PS50885"/>
    </source>
</evidence>
<evidence type="ECO:0000256" key="11">
    <source>
        <dbReference type="SAM" id="Phobius"/>
    </source>
</evidence>
<dbReference type="PROSITE" id="PS50109">
    <property type="entry name" value="HIS_KIN"/>
    <property type="match status" value="1"/>
</dbReference>
<dbReference type="SMART" id="SM00304">
    <property type="entry name" value="HAMP"/>
    <property type="match status" value="1"/>
</dbReference>
<dbReference type="InterPro" id="IPR003660">
    <property type="entry name" value="HAMP_dom"/>
</dbReference>
<evidence type="ECO:0000256" key="10">
    <source>
        <dbReference type="PROSITE-ProRule" id="PRU00169"/>
    </source>
</evidence>
<dbReference type="PRINTS" id="PR00344">
    <property type="entry name" value="BCTRLSENSOR"/>
</dbReference>
<dbReference type="Pfam" id="PF00072">
    <property type="entry name" value="Response_reg"/>
    <property type="match status" value="1"/>
</dbReference>
<evidence type="ECO:0000259" key="12">
    <source>
        <dbReference type="PROSITE" id="PS50109"/>
    </source>
</evidence>
<dbReference type="GO" id="GO:0016020">
    <property type="term" value="C:membrane"/>
    <property type="evidence" value="ECO:0007669"/>
    <property type="project" value="UniProtKB-SubCell"/>
</dbReference>
<dbReference type="GO" id="GO:0005524">
    <property type="term" value="F:ATP binding"/>
    <property type="evidence" value="ECO:0007669"/>
    <property type="project" value="UniProtKB-KW"/>
</dbReference>
<dbReference type="CDD" id="cd06225">
    <property type="entry name" value="HAMP"/>
    <property type="match status" value="1"/>
</dbReference>
<evidence type="ECO:0000256" key="9">
    <source>
        <dbReference type="ARBA" id="ARBA00023012"/>
    </source>
</evidence>
<accession>E1YJ10</accession>
<name>E1YJ10_9BACT</name>
<gene>
    <name evidence="16" type="ORF">N47_E47760</name>
</gene>
<dbReference type="InterPro" id="IPR000014">
    <property type="entry name" value="PAS"/>
</dbReference>
<dbReference type="InterPro" id="IPR005467">
    <property type="entry name" value="His_kinase_dom"/>
</dbReference>
<feature type="domain" description="Response regulatory" evidence="13">
    <location>
        <begin position="637"/>
        <end position="752"/>
    </location>
</feature>
<dbReference type="SMART" id="SM00448">
    <property type="entry name" value="REC"/>
    <property type="match status" value="1"/>
</dbReference>
<dbReference type="InterPro" id="IPR003594">
    <property type="entry name" value="HATPase_dom"/>
</dbReference>
<keyword evidence="7" id="KW-0418">Kinase</keyword>